<evidence type="ECO:0000313" key="2">
    <source>
        <dbReference type="EMBL" id="MCU9836715.1"/>
    </source>
</evidence>
<keyword evidence="1" id="KW-1133">Transmembrane helix</keyword>
<proteinExistence type="predicted"/>
<evidence type="ECO:0000313" key="3">
    <source>
        <dbReference type="Proteomes" id="UP001321014"/>
    </source>
</evidence>
<dbReference type="RefSeq" id="WP_263386919.1">
    <property type="nucleotide sequence ID" value="NZ_JAOVQN010000002.1"/>
</dbReference>
<comment type="caution">
    <text evidence="2">The sequence shown here is derived from an EMBL/GenBank/DDBJ whole genome shotgun (WGS) entry which is preliminary data.</text>
</comment>
<sequence>MAWVGIVLGTLAGLVISISACVFWELPFWAGLLLYPAIGSSVAISVILVLFLRGEHTPDADPISDARTVAG</sequence>
<organism evidence="2 3">
    <name type="scientific">Ruegeria marisflavi</name>
    <dbReference type="NCBI Taxonomy" id="2984152"/>
    <lineage>
        <taxon>Bacteria</taxon>
        <taxon>Pseudomonadati</taxon>
        <taxon>Pseudomonadota</taxon>
        <taxon>Alphaproteobacteria</taxon>
        <taxon>Rhodobacterales</taxon>
        <taxon>Roseobacteraceae</taxon>
        <taxon>Ruegeria</taxon>
    </lineage>
</organism>
<keyword evidence="1" id="KW-0472">Membrane</keyword>
<feature type="transmembrane region" description="Helical" evidence="1">
    <location>
        <begin position="29"/>
        <end position="52"/>
    </location>
</feature>
<dbReference type="Proteomes" id="UP001321014">
    <property type="component" value="Unassembled WGS sequence"/>
</dbReference>
<gene>
    <name evidence="2" type="ORF">OEZ49_02935</name>
</gene>
<evidence type="ECO:0008006" key="4">
    <source>
        <dbReference type="Google" id="ProtNLM"/>
    </source>
</evidence>
<keyword evidence="3" id="KW-1185">Reference proteome</keyword>
<dbReference type="EMBL" id="JAOVQN010000002">
    <property type="protein sequence ID" value="MCU9836715.1"/>
    <property type="molecule type" value="Genomic_DNA"/>
</dbReference>
<protein>
    <recommendedName>
        <fullName evidence="4">Major facilitator superfamily (MFS) profile domain-containing protein</fullName>
    </recommendedName>
</protein>
<reference evidence="2 3" key="1">
    <citation type="submission" date="2022-10" db="EMBL/GenBank/DDBJ databases">
        <title>Ruegeria sp. nov., isolated from ocean surface water.</title>
        <authorList>
            <person name="He W."/>
            <person name="Wang L."/>
            <person name="Zhang D.-F."/>
        </authorList>
    </citation>
    <scope>NUCLEOTIDE SEQUENCE [LARGE SCALE GENOMIC DNA]</scope>
    <source>
        <strain evidence="2 3">WL0004</strain>
    </source>
</reference>
<evidence type="ECO:0000256" key="1">
    <source>
        <dbReference type="SAM" id="Phobius"/>
    </source>
</evidence>
<keyword evidence="1" id="KW-0812">Transmembrane</keyword>
<name>A0ABT2WLD4_9RHOB</name>
<accession>A0ABT2WLD4</accession>